<keyword evidence="2" id="KW-1185">Reference proteome</keyword>
<reference evidence="1" key="1">
    <citation type="submission" date="2020-12" db="EMBL/GenBank/DDBJ databases">
        <authorList>
            <person name="Iha C."/>
        </authorList>
    </citation>
    <scope>NUCLEOTIDE SEQUENCE</scope>
</reference>
<comment type="caution">
    <text evidence="1">The sequence shown here is derived from an EMBL/GenBank/DDBJ whole genome shotgun (WGS) entry which is preliminary data.</text>
</comment>
<evidence type="ECO:0000313" key="2">
    <source>
        <dbReference type="Proteomes" id="UP000708148"/>
    </source>
</evidence>
<evidence type="ECO:0000313" key="1">
    <source>
        <dbReference type="EMBL" id="CAD7700737.1"/>
    </source>
</evidence>
<dbReference type="EMBL" id="CAJHUC010001331">
    <property type="protein sequence ID" value="CAD7700737.1"/>
    <property type="molecule type" value="Genomic_DNA"/>
</dbReference>
<proteinExistence type="predicted"/>
<accession>A0A8S1JAN6</accession>
<feature type="non-terminal residue" evidence="1">
    <location>
        <position position="50"/>
    </location>
</feature>
<feature type="non-terminal residue" evidence="1">
    <location>
        <position position="1"/>
    </location>
</feature>
<organism evidence="1 2">
    <name type="scientific">Ostreobium quekettii</name>
    <dbReference type="NCBI Taxonomy" id="121088"/>
    <lineage>
        <taxon>Eukaryota</taxon>
        <taxon>Viridiplantae</taxon>
        <taxon>Chlorophyta</taxon>
        <taxon>core chlorophytes</taxon>
        <taxon>Ulvophyceae</taxon>
        <taxon>TCBD clade</taxon>
        <taxon>Bryopsidales</taxon>
        <taxon>Ostreobineae</taxon>
        <taxon>Ostreobiaceae</taxon>
        <taxon>Ostreobium</taxon>
    </lineage>
</organism>
<dbReference type="Proteomes" id="UP000708148">
    <property type="component" value="Unassembled WGS sequence"/>
</dbReference>
<gene>
    <name evidence="1" type="ORF">OSTQU699_LOCUS6096</name>
</gene>
<protein>
    <submittedName>
        <fullName evidence="1">Uncharacterized protein</fullName>
    </submittedName>
</protein>
<sequence>LKRVMVRSEALLVGMLMNSRSDAAAAAADRALARRMFSTFATNVLARLDS</sequence>
<dbReference type="AlphaFoldDB" id="A0A8S1JAN6"/>
<name>A0A8S1JAN6_9CHLO</name>